<evidence type="ECO:0000256" key="1">
    <source>
        <dbReference type="SAM" id="SignalP"/>
    </source>
</evidence>
<feature type="chain" id="PRO_5002064010" description="Secreted protein" evidence="1">
    <location>
        <begin position="20"/>
        <end position="125"/>
    </location>
</feature>
<sequence>MRRAVLWFLCRALVMRSYPTTLCLSSQACFLNSLDHQEPSGNAVPADYRSQCLLPLITLAVRTSNWNAARKISFRECVGLYGLPQSVSCLHCLCNRSCRGESERSSAGFRAWLITVEMPGWICLS</sequence>
<dbReference type="AlphaFoldDB" id="A0A0A9DSX0"/>
<feature type="signal peptide" evidence="1">
    <location>
        <begin position="1"/>
        <end position="19"/>
    </location>
</feature>
<organism evidence="2">
    <name type="scientific">Arundo donax</name>
    <name type="common">Giant reed</name>
    <name type="synonym">Donax arundinaceus</name>
    <dbReference type="NCBI Taxonomy" id="35708"/>
    <lineage>
        <taxon>Eukaryota</taxon>
        <taxon>Viridiplantae</taxon>
        <taxon>Streptophyta</taxon>
        <taxon>Embryophyta</taxon>
        <taxon>Tracheophyta</taxon>
        <taxon>Spermatophyta</taxon>
        <taxon>Magnoliopsida</taxon>
        <taxon>Liliopsida</taxon>
        <taxon>Poales</taxon>
        <taxon>Poaceae</taxon>
        <taxon>PACMAD clade</taxon>
        <taxon>Arundinoideae</taxon>
        <taxon>Arundineae</taxon>
        <taxon>Arundo</taxon>
    </lineage>
</organism>
<reference evidence="2" key="2">
    <citation type="journal article" date="2015" name="Data Brief">
        <title>Shoot transcriptome of the giant reed, Arundo donax.</title>
        <authorList>
            <person name="Barrero R.A."/>
            <person name="Guerrero F.D."/>
            <person name="Moolhuijzen P."/>
            <person name="Goolsby J.A."/>
            <person name="Tidwell J."/>
            <person name="Bellgard S.E."/>
            <person name="Bellgard M.I."/>
        </authorList>
    </citation>
    <scope>NUCLEOTIDE SEQUENCE</scope>
    <source>
        <tissue evidence="2">Shoot tissue taken approximately 20 cm above the soil surface</tissue>
    </source>
</reference>
<accession>A0A0A9DSX0</accession>
<keyword evidence="1" id="KW-0732">Signal</keyword>
<evidence type="ECO:0000313" key="2">
    <source>
        <dbReference type="EMBL" id="JAD89793.1"/>
    </source>
</evidence>
<name>A0A0A9DSX0_ARUDO</name>
<proteinExistence type="predicted"/>
<evidence type="ECO:0008006" key="3">
    <source>
        <dbReference type="Google" id="ProtNLM"/>
    </source>
</evidence>
<dbReference type="PROSITE" id="PS51257">
    <property type="entry name" value="PROKAR_LIPOPROTEIN"/>
    <property type="match status" value="1"/>
</dbReference>
<protein>
    <recommendedName>
        <fullName evidence="3">Secreted protein</fullName>
    </recommendedName>
</protein>
<reference evidence="2" key="1">
    <citation type="submission" date="2014-09" db="EMBL/GenBank/DDBJ databases">
        <authorList>
            <person name="Magalhaes I.L.F."/>
            <person name="Oliveira U."/>
            <person name="Santos F.R."/>
            <person name="Vidigal T.H.D.A."/>
            <person name="Brescovit A.D."/>
            <person name="Santos A.J."/>
        </authorList>
    </citation>
    <scope>NUCLEOTIDE SEQUENCE</scope>
    <source>
        <tissue evidence="2">Shoot tissue taken approximately 20 cm above the soil surface</tissue>
    </source>
</reference>
<dbReference type="EMBL" id="GBRH01208102">
    <property type="protein sequence ID" value="JAD89793.1"/>
    <property type="molecule type" value="Transcribed_RNA"/>
</dbReference>